<accession>A0A401IFF3</accession>
<sequence>MQITQKLRPLIEKELGNVLIIGCLTLMYAPILLHWVDGWLNKNINTEHEYFSHGLIGLPYAAYLVFNQNSKEWENLDNKIHPLGGFLLGVGIVFYITGSIELVNLSFPIILGGILLWLKGMPGLKLNSFPLLLVLLATPNSIPYLLTPYTLPLQKFIAGAAGFILMQFGANVNVDGIYLYVNNIPVEVAPYCAGLKMLFTGLYVSLLLLHWSGKIDDKKRVISLSISAVFISVITNIIRNSLLAMFHGTGNKQAFDSLHEGTGGDIYSVIMLGIIVGVNWLMDKISIKSQESLELERENSHE</sequence>
<dbReference type="InterPro" id="IPR019127">
    <property type="entry name" value="Exosortase"/>
</dbReference>
<feature type="transmembrane region" description="Helical" evidence="8">
    <location>
        <begin position="48"/>
        <end position="66"/>
    </location>
</feature>
<keyword evidence="10" id="KW-1185">Reference proteome</keyword>
<feature type="transmembrane region" description="Helical" evidence="8">
    <location>
        <begin position="266"/>
        <end position="282"/>
    </location>
</feature>
<dbReference type="Pfam" id="PF09721">
    <property type="entry name" value="Exosortase_EpsH"/>
    <property type="match status" value="1"/>
</dbReference>
<feature type="transmembrane region" description="Helical" evidence="8">
    <location>
        <begin position="15"/>
        <end position="36"/>
    </location>
</feature>
<dbReference type="NCBIfam" id="TIGR04178">
    <property type="entry name" value="exo_archaeo"/>
    <property type="match status" value="1"/>
</dbReference>
<dbReference type="NCBIfam" id="TIGR04156">
    <property type="entry name" value="cyanoexo_CrtB"/>
    <property type="match status" value="1"/>
</dbReference>
<evidence type="ECO:0000313" key="10">
    <source>
        <dbReference type="Proteomes" id="UP000287247"/>
    </source>
</evidence>
<dbReference type="AlphaFoldDB" id="A0A401IFF3"/>
<evidence type="ECO:0000313" key="9">
    <source>
        <dbReference type="EMBL" id="GBF79939.1"/>
    </source>
</evidence>
<dbReference type="GO" id="GO:0008233">
    <property type="term" value="F:peptidase activity"/>
    <property type="evidence" value="ECO:0007669"/>
    <property type="project" value="UniProtKB-KW"/>
</dbReference>
<dbReference type="NCBIfam" id="TIGR02602">
    <property type="entry name" value="8TM_EpsH"/>
    <property type="match status" value="1"/>
</dbReference>
<organism evidence="9 10">
    <name type="scientific">Aphanothece sacrum FPU1</name>
    <dbReference type="NCBI Taxonomy" id="1920663"/>
    <lineage>
        <taxon>Bacteria</taxon>
        <taxon>Bacillati</taxon>
        <taxon>Cyanobacteriota</taxon>
        <taxon>Cyanophyceae</taxon>
        <taxon>Oscillatoriophycideae</taxon>
        <taxon>Chroococcales</taxon>
        <taxon>Aphanothecaceae</taxon>
        <taxon>Aphanothece</taxon>
    </lineage>
</organism>
<comment type="subcellular location">
    <subcellularLocation>
        <location evidence="1">Cell membrane</location>
        <topology evidence="1">Multi-pass membrane protein</topology>
    </subcellularLocation>
</comment>
<keyword evidence="2" id="KW-1003">Cell membrane</keyword>
<gene>
    <name evidence="9" type="ORF">AsFPU1_1339</name>
</gene>
<feature type="transmembrane region" description="Helical" evidence="8">
    <location>
        <begin position="221"/>
        <end position="246"/>
    </location>
</feature>
<dbReference type="GO" id="GO:0006508">
    <property type="term" value="P:proteolysis"/>
    <property type="evidence" value="ECO:0007669"/>
    <property type="project" value="UniProtKB-KW"/>
</dbReference>
<protein>
    <submittedName>
        <fullName evidence="9">Eight transmembrane EpsH family protein</fullName>
    </submittedName>
</protein>
<keyword evidence="5" id="KW-0378">Hydrolase</keyword>
<dbReference type="OrthoDB" id="505165at2"/>
<keyword evidence="6 8" id="KW-1133">Transmembrane helix</keyword>
<keyword evidence="4 8" id="KW-0812">Transmembrane</keyword>
<dbReference type="EMBL" id="BDQK01000005">
    <property type="protein sequence ID" value="GBF79939.1"/>
    <property type="molecule type" value="Genomic_DNA"/>
</dbReference>
<evidence type="ECO:0000256" key="3">
    <source>
        <dbReference type="ARBA" id="ARBA00022670"/>
    </source>
</evidence>
<dbReference type="InterPro" id="IPR026392">
    <property type="entry name" value="Exo/Archaeosortase_dom"/>
</dbReference>
<feature type="transmembrane region" description="Helical" evidence="8">
    <location>
        <begin position="129"/>
        <end position="146"/>
    </location>
</feature>
<evidence type="ECO:0000256" key="2">
    <source>
        <dbReference type="ARBA" id="ARBA00022475"/>
    </source>
</evidence>
<feature type="transmembrane region" description="Helical" evidence="8">
    <location>
        <begin position="188"/>
        <end position="209"/>
    </location>
</feature>
<evidence type="ECO:0000256" key="5">
    <source>
        <dbReference type="ARBA" id="ARBA00022801"/>
    </source>
</evidence>
<dbReference type="GO" id="GO:0005886">
    <property type="term" value="C:plasma membrane"/>
    <property type="evidence" value="ECO:0007669"/>
    <property type="project" value="UniProtKB-SubCell"/>
</dbReference>
<keyword evidence="3" id="KW-0645">Protease</keyword>
<dbReference type="RefSeq" id="WP_124972031.1">
    <property type="nucleotide sequence ID" value="NZ_BDQK01000005.1"/>
</dbReference>
<evidence type="ECO:0000256" key="4">
    <source>
        <dbReference type="ARBA" id="ARBA00022692"/>
    </source>
</evidence>
<dbReference type="InterPro" id="IPR013426">
    <property type="entry name" value="EpsH-like"/>
</dbReference>
<feature type="transmembrane region" description="Helical" evidence="8">
    <location>
        <begin position="86"/>
        <end position="117"/>
    </location>
</feature>
<proteinExistence type="predicted"/>
<comment type="caution">
    <text evidence="9">The sequence shown here is derived from an EMBL/GenBank/DDBJ whole genome shotgun (WGS) entry which is preliminary data.</text>
</comment>
<evidence type="ECO:0000256" key="8">
    <source>
        <dbReference type="SAM" id="Phobius"/>
    </source>
</evidence>
<keyword evidence="7 8" id="KW-0472">Membrane</keyword>
<evidence type="ECO:0000256" key="6">
    <source>
        <dbReference type="ARBA" id="ARBA00022989"/>
    </source>
</evidence>
<dbReference type="InterPro" id="IPR026492">
    <property type="entry name" value="Cyanoexo_CrtB"/>
</dbReference>
<reference evidence="10" key="1">
    <citation type="submission" date="2017-05" db="EMBL/GenBank/DDBJ databases">
        <title>Physiological properties and genetic analysis related to exopolysaccharide production of fresh-water unicellular cyanobacterium Aphanothece sacrum, Suizenji Nori, that has been cultured as a food source in Japan.</title>
        <authorList>
            <person name="Kanesaki Y."/>
            <person name="Yoshikawa S."/>
            <person name="Ohki K."/>
        </authorList>
    </citation>
    <scope>NUCLEOTIDE SEQUENCE [LARGE SCALE GENOMIC DNA]</scope>
    <source>
        <strain evidence="10">FPU1</strain>
    </source>
</reference>
<name>A0A401IFF3_APHSA</name>
<evidence type="ECO:0000256" key="1">
    <source>
        <dbReference type="ARBA" id="ARBA00004651"/>
    </source>
</evidence>
<evidence type="ECO:0000256" key="7">
    <source>
        <dbReference type="ARBA" id="ARBA00023136"/>
    </source>
</evidence>
<dbReference type="Proteomes" id="UP000287247">
    <property type="component" value="Unassembled WGS sequence"/>
</dbReference>